<evidence type="ECO:0000313" key="1">
    <source>
        <dbReference type="EMBL" id="KPM38500.1"/>
    </source>
</evidence>
<dbReference type="AlphaFoldDB" id="A0A0N8H6B4"/>
<dbReference type="EMBL" id="LKCW01000132">
    <property type="protein sequence ID" value="KPM38500.1"/>
    <property type="molecule type" value="Genomic_DNA"/>
</dbReference>
<proteinExistence type="predicted"/>
<gene>
    <name evidence="1" type="ORF">AK830_g8052</name>
</gene>
<dbReference type="OrthoDB" id="4926491at2759"/>
<protein>
    <submittedName>
        <fullName evidence="1">Uncharacterized protein</fullName>
    </submittedName>
</protein>
<comment type="caution">
    <text evidence="1">The sequence shown here is derived from an EMBL/GenBank/DDBJ whole genome shotgun (WGS) entry which is preliminary data.</text>
</comment>
<accession>A0A0N8H6B4</accession>
<organism evidence="1 2">
    <name type="scientific">Neonectria ditissima</name>
    <dbReference type="NCBI Taxonomy" id="78410"/>
    <lineage>
        <taxon>Eukaryota</taxon>
        <taxon>Fungi</taxon>
        <taxon>Dikarya</taxon>
        <taxon>Ascomycota</taxon>
        <taxon>Pezizomycotina</taxon>
        <taxon>Sordariomycetes</taxon>
        <taxon>Hypocreomycetidae</taxon>
        <taxon>Hypocreales</taxon>
        <taxon>Nectriaceae</taxon>
        <taxon>Neonectria</taxon>
    </lineage>
</organism>
<keyword evidence="2" id="KW-1185">Reference proteome</keyword>
<sequence length="330" mass="36975">MSLPLKAKVAVRDHWEKADSPVQKAIKEVKDLLGLDVHCEPEWPILISELETVYEDKAQLVGAVVGILQTWFATLAEILDDSSQDAWSENVVEKINELTSRLKLTVEVSETEQTSTEWSDRRLGFLLTLPKLHVYQPTQFASLFKDQLLDCFEEKKKPAQSLPIRSTTGDEWADVAMDEATEKPTPPPAAKGTSSTVEYLPNASALPKPGTLLLKPPYHLFIHAIGNNKLEIQCSHGGTLEVLADYLKRWCRINPNLTTKPPAVEITLNQGSCGFGLAYDTLTLYSENRYAGIFTVSPTLILHLIEGQFGYERVYSDAATWQYRRDAPFK</sequence>
<dbReference type="Proteomes" id="UP000050424">
    <property type="component" value="Unassembled WGS sequence"/>
</dbReference>
<evidence type="ECO:0000313" key="2">
    <source>
        <dbReference type="Proteomes" id="UP000050424"/>
    </source>
</evidence>
<name>A0A0N8H6B4_9HYPO</name>
<reference evidence="1 2" key="1">
    <citation type="submission" date="2015-09" db="EMBL/GenBank/DDBJ databases">
        <title>Draft genome of a European isolate of the apple canker pathogen Neonectria ditissima.</title>
        <authorList>
            <person name="Gomez-Cortecero A."/>
            <person name="Harrison R.J."/>
            <person name="Armitage A.D."/>
        </authorList>
    </citation>
    <scope>NUCLEOTIDE SEQUENCE [LARGE SCALE GENOMIC DNA]</scope>
    <source>
        <strain evidence="1 2">R09/05</strain>
    </source>
</reference>